<evidence type="ECO:0000256" key="2">
    <source>
        <dbReference type="ARBA" id="ARBA00010333"/>
    </source>
</evidence>
<dbReference type="CDD" id="cd13403">
    <property type="entry name" value="MLTF-like"/>
    <property type="match status" value="1"/>
</dbReference>
<evidence type="ECO:0000256" key="3">
    <source>
        <dbReference type="ARBA" id="ARBA00022729"/>
    </source>
</evidence>
<keyword evidence="3" id="KW-0732">Signal</keyword>
<dbReference type="SUPFAM" id="SSF53955">
    <property type="entry name" value="Lysozyme-like"/>
    <property type="match status" value="1"/>
</dbReference>
<dbReference type="EMBL" id="QZCH01000030">
    <property type="protein sequence ID" value="RJG40045.1"/>
    <property type="molecule type" value="Genomic_DNA"/>
</dbReference>
<dbReference type="InterPro" id="IPR001638">
    <property type="entry name" value="Solute-binding_3/MltF_N"/>
</dbReference>
<dbReference type="InterPro" id="IPR008258">
    <property type="entry name" value="Transglycosylase_SLT_dom_1"/>
</dbReference>
<dbReference type="SUPFAM" id="SSF53850">
    <property type="entry name" value="Periplasmic binding protein-like II"/>
    <property type="match status" value="1"/>
</dbReference>
<comment type="caution">
    <text evidence="6">The sequence shown here is derived from an EMBL/GenBank/DDBJ whole genome shotgun (WGS) entry which is preliminary data.</text>
</comment>
<feature type="domain" description="Solute-binding protein family 3/N-terminal" evidence="5">
    <location>
        <begin position="77"/>
        <end position="318"/>
    </location>
</feature>
<reference evidence="6 7" key="2">
    <citation type="submission" date="2019-01" db="EMBL/GenBank/DDBJ databases">
        <title>Motilimonas pumilus sp. nov., isolated from the gut of sea cucumber (Apostichopus japonicus).</title>
        <authorList>
            <person name="Wang F.-Q."/>
            <person name="Ren L.-H."/>
            <person name="Lin Y.-W."/>
            <person name="Sun G.-H."/>
            <person name="Du Z.-J."/>
            <person name="Zhao J.-X."/>
            <person name="Liu X.-J."/>
            <person name="Liu L.-J."/>
        </authorList>
    </citation>
    <scope>NUCLEOTIDE SEQUENCE [LARGE SCALE GENOMIC DNA]</scope>
    <source>
        <strain evidence="6 7">PLHSC7-2</strain>
    </source>
</reference>
<comment type="subcellular location">
    <subcellularLocation>
        <location evidence="1">Cell outer membrane</location>
        <topology evidence="1">Peripheral membrane protein</topology>
    </subcellularLocation>
</comment>
<sequence length="510" mass="57704">MPQSHFFSPVCFMVKQVFHLKGSLMKRAIHGITLLLSCIFMFHAQAVEVKDVDGNILPYYENNTFTGDLDEIKERKVIRALVTYSRTDFFIHHGHFKGMQFELLKRYEDSLNKGVKKEVDKIRIKYVPVRFDQLIPSLEEGHGDIAAAFLSITPHRQRRVAFATSLATSVDEILVTDKTIDSVTGFHDLSGLDITVLKGSSYIEHLNTINRILTKQGRLPINVIEADKNLLSEDILEMVNAGIVKATLIDDYKAELWAQVFDNIVVHKDMPISINNYVGWAVRQNNPQLQQSLTEFVEKQAKQGTLVGNSLFKTYYENTQWIKAADVQGQKDKLAKLAPIFQKYADKYDYDPIALAAQGYQESTLNNNAVSHRGAVGIMQIMPSTAKEMGMQNFRQLEANIATAAKYVAWLKRHFVNDPGIKEGEDLPLIWAAYNAGPGNFAKMQKRAEKMGLDKNVWFGNMEIAAGMQTGRETVQYVANVYKYYLAYTLSQQIEQQKADAIATKQPEDS</sequence>
<keyword evidence="7" id="KW-1185">Reference proteome</keyword>
<evidence type="ECO:0000256" key="4">
    <source>
        <dbReference type="ARBA" id="ARBA00023237"/>
    </source>
</evidence>
<dbReference type="Pfam" id="PF01464">
    <property type="entry name" value="SLT"/>
    <property type="match status" value="1"/>
</dbReference>
<protein>
    <recommendedName>
        <fullName evidence="5">Solute-binding protein family 3/N-terminal domain-containing protein</fullName>
    </recommendedName>
</protein>
<accession>A0A418YAQ5</accession>
<evidence type="ECO:0000313" key="6">
    <source>
        <dbReference type="EMBL" id="RJG40045.1"/>
    </source>
</evidence>
<evidence type="ECO:0000259" key="5">
    <source>
        <dbReference type="SMART" id="SM00062"/>
    </source>
</evidence>
<dbReference type="AlphaFoldDB" id="A0A418YAQ5"/>
<dbReference type="PANTHER" id="PTHR35936">
    <property type="entry name" value="MEMBRANE-BOUND LYTIC MUREIN TRANSGLYCOSYLASE F"/>
    <property type="match status" value="1"/>
</dbReference>
<dbReference type="Pfam" id="PF00497">
    <property type="entry name" value="SBP_bac_3"/>
    <property type="match status" value="1"/>
</dbReference>
<proteinExistence type="inferred from homology"/>
<dbReference type="Gene3D" id="3.40.190.10">
    <property type="entry name" value="Periplasmic binding protein-like II"/>
    <property type="match status" value="2"/>
</dbReference>
<organism evidence="6 7">
    <name type="scientific">Motilimonas pumila</name>
    <dbReference type="NCBI Taxonomy" id="2303987"/>
    <lineage>
        <taxon>Bacteria</taxon>
        <taxon>Pseudomonadati</taxon>
        <taxon>Pseudomonadota</taxon>
        <taxon>Gammaproteobacteria</taxon>
        <taxon>Alteromonadales</taxon>
        <taxon>Alteromonadales genera incertae sedis</taxon>
        <taxon>Motilimonas</taxon>
    </lineage>
</organism>
<dbReference type="CDD" id="cd01009">
    <property type="entry name" value="PBP2_YfhD_N"/>
    <property type="match status" value="1"/>
</dbReference>
<evidence type="ECO:0000313" key="7">
    <source>
        <dbReference type="Proteomes" id="UP000283255"/>
    </source>
</evidence>
<comment type="similarity">
    <text evidence="2">Belongs to the bacterial solute-binding protein 3 family.</text>
</comment>
<dbReference type="Proteomes" id="UP000283255">
    <property type="component" value="Unassembled WGS sequence"/>
</dbReference>
<keyword evidence="4" id="KW-0472">Membrane</keyword>
<dbReference type="InterPro" id="IPR023346">
    <property type="entry name" value="Lysozyme-like_dom_sf"/>
</dbReference>
<dbReference type="Gene3D" id="1.10.530.10">
    <property type="match status" value="1"/>
</dbReference>
<dbReference type="GO" id="GO:0009279">
    <property type="term" value="C:cell outer membrane"/>
    <property type="evidence" value="ECO:0007669"/>
    <property type="project" value="UniProtKB-SubCell"/>
</dbReference>
<evidence type="ECO:0000256" key="1">
    <source>
        <dbReference type="ARBA" id="ARBA00004339"/>
    </source>
</evidence>
<dbReference type="PANTHER" id="PTHR35936:SF19">
    <property type="entry name" value="AMINO-ACID-BINDING PROTEIN YXEM-RELATED"/>
    <property type="match status" value="1"/>
</dbReference>
<gene>
    <name evidence="6" type="ORF">D1Z90_17410</name>
</gene>
<keyword evidence="4" id="KW-0998">Cell outer membrane</keyword>
<reference evidence="6 7" key="1">
    <citation type="submission" date="2018-09" db="EMBL/GenBank/DDBJ databases">
        <authorList>
            <person name="Wang F."/>
        </authorList>
    </citation>
    <scope>NUCLEOTIDE SEQUENCE [LARGE SCALE GENOMIC DNA]</scope>
    <source>
        <strain evidence="6 7">PLHSC7-2</strain>
    </source>
</reference>
<dbReference type="SMART" id="SM00062">
    <property type="entry name" value="PBPb"/>
    <property type="match status" value="1"/>
</dbReference>
<name>A0A418YAQ5_9GAMM</name>